<reference evidence="7" key="1">
    <citation type="submission" date="2025-08" db="UniProtKB">
        <authorList>
            <consortium name="RefSeq"/>
        </authorList>
    </citation>
    <scope>IDENTIFICATION</scope>
</reference>
<feature type="domain" description="TIR" evidence="3">
    <location>
        <begin position="533"/>
        <end position="634"/>
    </location>
</feature>
<feature type="domain" description="COR" evidence="4">
    <location>
        <begin position="26"/>
        <end position="162"/>
    </location>
</feature>
<feature type="domain" description="C-terminal of Roc COR-B" evidence="5">
    <location>
        <begin position="183"/>
        <end position="320"/>
    </location>
</feature>
<feature type="region of interest" description="Disordered" evidence="2">
    <location>
        <begin position="652"/>
        <end position="685"/>
    </location>
</feature>
<dbReference type="GeneID" id="106814930"/>
<keyword evidence="1" id="KW-0677">Repeat</keyword>
<feature type="compositionally biased region" description="Basic and acidic residues" evidence="2">
    <location>
        <begin position="849"/>
        <end position="865"/>
    </location>
</feature>
<dbReference type="RefSeq" id="XP_014674800.1">
    <property type="nucleotide sequence ID" value="XM_014819314.1"/>
</dbReference>
<dbReference type="PANTHER" id="PTHR47508:SF1">
    <property type="entry name" value="NON-SPECIFIC SERINE_THREONINE PROTEIN KINASE"/>
    <property type="match status" value="1"/>
</dbReference>
<evidence type="ECO:0000259" key="3">
    <source>
        <dbReference type="Pfam" id="PF13676"/>
    </source>
</evidence>
<evidence type="ECO:0000313" key="7">
    <source>
        <dbReference type="RefSeq" id="XP_014674800.1"/>
    </source>
</evidence>
<evidence type="ECO:0000256" key="2">
    <source>
        <dbReference type="SAM" id="MobiDB-lite"/>
    </source>
</evidence>
<dbReference type="Gene3D" id="3.30.310.200">
    <property type="match status" value="1"/>
</dbReference>
<evidence type="ECO:0000259" key="4">
    <source>
        <dbReference type="Pfam" id="PF16095"/>
    </source>
</evidence>
<dbReference type="InterPro" id="IPR032171">
    <property type="entry name" value="COR-A"/>
</dbReference>
<organism evidence="6 7">
    <name type="scientific">Priapulus caudatus</name>
    <name type="common">Priapulid worm</name>
    <dbReference type="NCBI Taxonomy" id="37621"/>
    <lineage>
        <taxon>Eukaryota</taxon>
        <taxon>Metazoa</taxon>
        <taxon>Ecdysozoa</taxon>
        <taxon>Scalidophora</taxon>
        <taxon>Priapulida</taxon>
        <taxon>Priapulimorpha</taxon>
        <taxon>Priapulimorphida</taxon>
        <taxon>Priapulidae</taxon>
        <taxon>Priapulus</taxon>
    </lineage>
</organism>
<dbReference type="Gene3D" id="3.40.50.10140">
    <property type="entry name" value="Toll/interleukin-1 receptor homology (TIR) domain"/>
    <property type="match status" value="1"/>
</dbReference>
<evidence type="ECO:0000259" key="5">
    <source>
        <dbReference type="Pfam" id="PF25497"/>
    </source>
</evidence>
<dbReference type="InterPro" id="IPR035897">
    <property type="entry name" value="Toll_tir_struct_dom_sf"/>
</dbReference>
<feature type="compositionally biased region" description="Basic and acidic residues" evidence="2">
    <location>
        <begin position="759"/>
        <end position="780"/>
    </location>
</feature>
<dbReference type="Proteomes" id="UP000695022">
    <property type="component" value="Unplaced"/>
</dbReference>
<dbReference type="InterPro" id="IPR057263">
    <property type="entry name" value="COR-B"/>
</dbReference>
<dbReference type="PANTHER" id="PTHR47508">
    <property type="entry name" value="SAM DOMAIN-CONTAINING PROTEIN-RELATED"/>
    <property type="match status" value="1"/>
</dbReference>
<sequence>MQGVAELIAATVETTLREKYMGEKIPAVWLTFENRIAGKRKQADVLSWKETASCAVESGIFDSSELVQAVTFLHDLGSVQHFSNELLRDRVVINPQWIVDVMSCVVSVKDSAIKDGRFYHKDMDRVWKQYPRDFRPWLLRLTEVFDLTYPLPDAAVNMVPCLMPEAEPEYDWPDVEAESEVKQTRMLYRFAYLPAGLFNRAQVRMCEFSDSSAIWKRGSLLRKNGHQALVKQISPVELLVKVQGPMPENIMFLVHEVFETLVAESFDGVRYDFFMPCPDCLKVIREPYMFSAAKVRLASELKAPFLQCEKMFHIVALPELNASMPPEPHSTLDAHLERAIHALSDLEKVMQQDVFFVYSAADARADGRRVVDPTAILRDLNAADVTCICAADPTKITHQESLLLKDSQVLLLGISNEFVADEGCCDLALFAVNNLRKQVALVVLGDGFEWKRSDFAMRITEGDEVYVDMRDISRYDYKIQDLIRDMKIRTSQEKAPTDSFPKCFVSYCWANSQNAVDLGARNTEGAIGHADPRQLKEYMEDNGIPCWIDVERVGKAGLFEDITDGLKHAEVVVACVSDQYAHSGMCLKEFRFTAMMLKLPLIMAVVGTGAEWERTEIGLLSLGIPKIDFRYSRDSAAPDLLLGLVREKLAERDRQKQQEEEEGKKEENEQQKQEAEPGHDSSRDHQQAAFQELYELAQRKLLRELTGYCDAASALYPRLIVADLVDADDEPQRHLTATATDNEPQRPLKVAAGSGPVRNKREGSVGKDREEDAVVKRESESAASSESPIGGAGELAGAGEVRGEGRDTAVSGGGTVEKSFAMKTKTLRRQKTRERMDGDAAANSRKPAKKGEESRNRRDPEKEGTIKTSKNPPIAAGEGQRGGDGTGKRAAGREEESSGEASSRRRPGTAAAAGMKPAYVSTAGAMRADNFCFRLLCEHEQKSAGSSEFSSSYLDMRQTVMRCDKSRDMGGLRRSVLLPADDIVIVIVTVIVIVGGEFVEE</sequence>
<keyword evidence="6" id="KW-1185">Reference proteome</keyword>
<dbReference type="Gene3D" id="1.10.10.10">
    <property type="entry name" value="Winged helix-like DNA-binding domain superfamily/Winged helix DNA-binding domain"/>
    <property type="match status" value="1"/>
</dbReference>
<dbReference type="InterPro" id="IPR036388">
    <property type="entry name" value="WH-like_DNA-bd_sf"/>
</dbReference>
<protein>
    <submittedName>
        <fullName evidence="7">Uncharacterized protein LOC106814930</fullName>
    </submittedName>
</protein>
<dbReference type="InterPro" id="IPR000157">
    <property type="entry name" value="TIR_dom"/>
</dbReference>
<name>A0ABM1ERH9_PRICU</name>
<dbReference type="Pfam" id="PF13676">
    <property type="entry name" value="TIR_2"/>
    <property type="match status" value="1"/>
</dbReference>
<evidence type="ECO:0000256" key="1">
    <source>
        <dbReference type="ARBA" id="ARBA00022737"/>
    </source>
</evidence>
<evidence type="ECO:0000313" key="6">
    <source>
        <dbReference type="Proteomes" id="UP000695022"/>
    </source>
</evidence>
<proteinExistence type="predicted"/>
<gene>
    <name evidence="7" type="primary">LOC106814930</name>
</gene>
<dbReference type="SUPFAM" id="SSF52200">
    <property type="entry name" value="Toll/Interleukin receptor TIR domain"/>
    <property type="match status" value="1"/>
</dbReference>
<feature type="region of interest" description="Disordered" evidence="2">
    <location>
        <begin position="736"/>
        <end position="913"/>
    </location>
</feature>
<dbReference type="Pfam" id="PF25497">
    <property type="entry name" value="COR-B"/>
    <property type="match status" value="1"/>
</dbReference>
<dbReference type="Pfam" id="PF16095">
    <property type="entry name" value="COR-A"/>
    <property type="match status" value="1"/>
</dbReference>
<accession>A0ABM1ERH9</accession>